<feature type="transmembrane region" description="Helical" evidence="1">
    <location>
        <begin position="216"/>
        <end position="234"/>
    </location>
</feature>
<evidence type="ECO:0000313" key="4">
    <source>
        <dbReference type="Proteomes" id="UP000629468"/>
    </source>
</evidence>
<dbReference type="InterPro" id="IPR045340">
    <property type="entry name" value="DUF6533"/>
</dbReference>
<dbReference type="EMBL" id="JABXXO010000014">
    <property type="protein sequence ID" value="KAF7760973.1"/>
    <property type="molecule type" value="Genomic_DNA"/>
</dbReference>
<feature type="domain" description="DUF6533" evidence="2">
    <location>
        <begin position="19"/>
        <end position="64"/>
    </location>
</feature>
<dbReference type="Pfam" id="PF20151">
    <property type="entry name" value="DUF6533"/>
    <property type="match status" value="1"/>
</dbReference>
<reference evidence="3 4" key="1">
    <citation type="journal article" name="Sci. Rep.">
        <title>Telomere-to-telomere assembled and centromere annotated genomes of the two main subspecies of the button mushroom Agaricus bisporus reveal especially polymorphic chromosome ends.</title>
        <authorList>
            <person name="Sonnenberg A.S.M."/>
            <person name="Sedaghat-Telgerd N."/>
            <person name="Lavrijssen B."/>
            <person name="Ohm R.A."/>
            <person name="Hendrickx P.M."/>
            <person name="Scholtmeijer K."/>
            <person name="Baars J.J.P."/>
            <person name="van Peer A."/>
        </authorList>
    </citation>
    <scope>NUCLEOTIDE SEQUENCE [LARGE SCALE GENOMIC DNA]</scope>
    <source>
        <strain evidence="3 4">H119_p4</strain>
    </source>
</reference>
<dbReference type="AlphaFoldDB" id="A0A8H7EW84"/>
<accession>A0A8H7EW84</accession>
<evidence type="ECO:0000256" key="1">
    <source>
        <dbReference type="SAM" id="Phobius"/>
    </source>
</evidence>
<dbReference type="Proteomes" id="UP000629468">
    <property type="component" value="Unassembled WGS sequence"/>
</dbReference>
<keyword evidence="1" id="KW-0472">Membrane</keyword>
<feature type="transmembrane region" description="Helical" evidence="1">
    <location>
        <begin position="176"/>
        <end position="195"/>
    </location>
</feature>
<evidence type="ECO:0000259" key="2">
    <source>
        <dbReference type="Pfam" id="PF20151"/>
    </source>
</evidence>
<feature type="transmembrane region" description="Helical" evidence="1">
    <location>
        <begin position="86"/>
        <end position="107"/>
    </location>
</feature>
<sequence length="368" mass="41959">MPEYPPAIDDAREALLTNYIGVASFTALVWDHIDTFADEVEYIWKGRKGAFIYLFLFNRYFTPLGFIVNLHAFISPIWSSEVCARFIKYEGFTVALAVEVVGVMMLLRIRAIYSGRTKTYITILLSTILIIETGINIWLISYSHQVIHNPQSGATSCSVVFDIEKPGVKILGPSSAWIPLVYDTIVFALTLYRTIPPLRNAPSTSDIIERLFGDGLMYYSVILAVTLVLTIMLIKSPQGIRQIAAQTEQLITVAMMSRITLNLRKAAHKRHTRFTDSSEDTPEHGFWFWFHRLFPGLRQGVLLMCHIHHDIQDMAIKRCSPGSQKAKIYITPILNLGRITGRKISRLERKVDLMVFQYRLRICALIQD</sequence>
<feature type="transmembrane region" description="Helical" evidence="1">
    <location>
        <begin position="119"/>
        <end position="140"/>
    </location>
</feature>
<feature type="transmembrane region" description="Helical" evidence="1">
    <location>
        <begin position="51"/>
        <end position="74"/>
    </location>
</feature>
<keyword evidence="1" id="KW-1133">Transmembrane helix</keyword>
<gene>
    <name evidence="3" type="ORF">Agabi119p4_10382</name>
</gene>
<protein>
    <recommendedName>
        <fullName evidence="2">DUF6533 domain-containing protein</fullName>
    </recommendedName>
</protein>
<proteinExistence type="predicted"/>
<evidence type="ECO:0000313" key="3">
    <source>
        <dbReference type="EMBL" id="KAF7760973.1"/>
    </source>
</evidence>
<keyword evidence="1" id="KW-0812">Transmembrane</keyword>
<organism evidence="3 4">
    <name type="scientific">Agaricus bisporus var. burnettii</name>
    <dbReference type="NCBI Taxonomy" id="192524"/>
    <lineage>
        <taxon>Eukaryota</taxon>
        <taxon>Fungi</taxon>
        <taxon>Dikarya</taxon>
        <taxon>Basidiomycota</taxon>
        <taxon>Agaricomycotina</taxon>
        <taxon>Agaricomycetes</taxon>
        <taxon>Agaricomycetidae</taxon>
        <taxon>Agaricales</taxon>
        <taxon>Agaricineae</taxon>
        <taxon>Agaricaceae</taxon>
        <taxon>Agaricus</taxon>
    </lineage>
</organism>
<name>A0A8H7EW84_AGABI</name>
<comment type="caution">
    <text evidence="3">The sequence shown here is derived from an EMBL/GenBank/DDBJ whole genome shotgun (WGS) entry which is preliminary data.</text>
</comment>